<organism evidence="2 3">
    <name type="scientific">Mycobacterium colombiense</name>
    <dbReference type="NCBI Taxonomy" id="339268"/>
    <lineage>
        <taxon>Bacteria</taxon>
        <taxon>Bacillati</taxon>
        <taxon>Actinomycetota</taxon>
        <taxon>Actinomycetes</taxon>
        <taxon>Mycobacteriales</taxon>
        <taxon>Mycobacteriaceae</taxon>
        <taxon>Mycobacterium</taxon>
        <taxon>Mycobacterium avium complex (MAC)</taxon>
    </lineage>
</organism>
<evidence type="ECO:0000256" key="1">
    <source>
        <dbReference type="SAM" id="Phobius"/>
    </source>
</evidence>
<dbReference type="Proteomes" id="UP000250915">
    <property type="component" value="Unassembled WGS sequence"/>
</dbReference>
<reference evidence="2 3" key="1">
    <citation type="submission" date="2018-06" db="EMBL/GenBank/DDBJ databases">
        <title>NTM in soil in Japan.</title>
        <authorList>
            <person name="Ohya K."/>
        </authorList>
    </citation>
    <scope>NUCLEOTIDE SEQUENCE [LARGE SCALE GENOMIC DNA]</scope>
    <source>
        <strain evidence="2 3">GF28</strain>
    </source>
</reference>
<keyword evidence="1" id="KW-0812">Transmembrane</keyword>
<evidence type="ECO:0000313" key="2">
    <source>
        <dbReference type="EMBL" id="RAV06820.1"/>
    </source>
</evidence>
<keyword evidence="1" id="KW-1133">Transmembrane helix</keyword>
<evidence type="ECO:0000313" key="3">
    <source>
        <dbReference type="Proteomes" id="UP000250915"/>
    </source>
</evidence>
<feature type="transmembrane region" description="Helical" evidence="1">
    <location>
        <begin position="60"/>
        <end position="79"/>
    </location>
</feature>
<name>A0A329LHV1_9MYCO</name>
<sequence>MVGVCLFEFAAQLLQGLLFAQPLIGALCVLACGLSLDCAHAFPGVLSHTGGLRSFISGHLRGRISILLVLLGLAGLTLGRDA</sequence>
<dbReference type="EMBL" id="QMEV01000057">
    <property type="protein sequence ID" value="RAV06820.1"/>
    <property type="molecule type" value="Genomic_DNA"/>
</dbReference>
<proteinExistence type="predicted"/>
<accession>A0A329LHV1</accession>
<comment type="caution">
    <text evidence="2">The sequence shown here is derived from an EMBL/GenBank/DDBJ whole genome shotgun (WGS) entry which is preliminary data.</text>
</comment>
<feature type="transmembrane region" description="Helical" evidence="1">
    <location>
        <begin position="19"/>
        <end position="39"/>
    </location>
</feature>
<keyword evidence="1" id="KW-0472">Membrane</keyword>
<dbReference type="AlphaFoldDB" id="A0A329LHV1"/>
<protein>
    <submittedName>
        <fullName evidence="2">Uncharacterized protein</fullName>
    </submittedName>
</protein>
<gene>
    <name evidence="2" type="ORF">DQP57_20525</name>
</gene>